<keyword evidence="2" id="KW-1185">Reference proteome</keyword>
<dbReference type="EMBL" id="CAMGYJ010000004">
    <property type="protein sequence ID" value="CAI0406094.1"/>
    <property type="molecule type" value="Genomic_DNA"/>
</dbReference>
<evidence type="ECO:0000313" key="1">
    <source>
        <dbReference type="EMBL" id="CAI0406094.1"/>
    </source>
</evidence>
<evidence type="ECO:0000313" key="2">
    <source>
        <dbReference type="Proteomes" id="UP001154282"/>
    </source>
</evidence>
<organism evidence="1 2">
    <name type="scientific">Linum tenue</name>
    <dbReference type="NCBI Taxonomy" id="586396"/>
    <lineage>
        <taxon>Eukaryota</taxon>
        <taxon>Viridiplantae</taxon>
        <taxon>Streptophyta</taxon>
        <taxon>Embryophyta</taxon>
        <taxon>Tracheophyta</taxon>
        <taxon>Spermatophyta</taxon>
        <taxon>Magnoliopsida</taxon>
        <taxon>eudicotyledons</taxon>
        <taxon>Gunneridae</taxon>
        <taxon>Pentapetalae</taxon>
        <taxon>rosids</taxon>
        <taxon>fabids</taxon>
        <taxon>Malpighiales</taxon>
        <taxon>Linaceae</taxon>
        <taxon>Linum</taxon>
    </lineage>
</organism>
<comment type="caution">
    <text evidence="1">The sequence shown here is derived from an EMBL/GenBank/DDBJ whole genome shotgun (WGS) entry which is preliminary data.</text>
</comment>
<gene>
    <name evidence="1" type="ORF">LITE_LOCUS13093</name>
</gene>
<reference evidence="1" key="1">
    <citation type="submission" date="2022-08" db="EMBL/GenBank/DDBJ databases">
        <authorList>
            <person name="Gutierrez-Valencia J."/>
        </authorList>
    </citation>
    <scope>NUCLEOTIDE SEQUENCE</scope>
</reference>
<accession>A0AAV0JB51</accession>
<sequence>MQKYCRLWYCCSVAWFSAERDGEEGWLLQGFLKEEHRRIQNKLELWAAFNKRWRGLDHNPINIEIYTQNQKFTSTIRVLHPERVGSWPRAAPRSAAG</sequence>
<dbReference type="AlphaFoldDB" id="A0AAV0JB51"/>
<protein>
    <submittedName>
        <fullName evidence="1">Uncharacterized protein</fullName>
    </submittedName>
</protein>
<dbReference type="Proteomes" id="UP001154282">
    <property type="component" value="Unassembled WGS sequence"/>
</dbReference>
<proteinExistence type="predicted"/>
<name>A0AAV0JB51_9ROSI</name>